<dbReference type="EMBL" id="CAJPVJ010037286">
    <property type="protein sequence ID" value="CAG2181415.1"/>
    <property type="molecule type" value="Genomic_DNA"/>
</dbReference>
<dbReference type="Pfam" id="PF10164">
    <property type="entry name" value="BRI3"/>
    <property type="match status" value="1"/>
</dbReference>
<evidence type="ECO:0000256" key="13">
    <source>
        <dbReference type="SAM" id="Phobius"/>
    </source>
</evidence>
<sequence length="153" mass="16900">MSDHKDSHLQYHTLTPDGDDQHDYPLTPPPYSPFPDHNSYMPNPCNSSTIPPNPPIPPNVSIAGQHVYQQPMPVFPPITANADVFQSNYGTIVQTVPQTIIFIGSCPACRVGVLEEDFTFLGLLLAILCFPIGILCCFALRQRRCPNCGTTFE</sequence>
<dbReference type="EMBL" id="OC952111">
    <property type="protein sequence ID" value="CAD7664278.1"/>
    <property type="molecule type" value="Genomic_DNA"/>
</dbReference>
<evidence type="ECO:0000256" key="7">
    <source>
        <dbReference type="ARBA" id="ARBA00023136"/>
    </source>
</evidence>
<organism evidence="14">
    <name type="scientific">Oppiella nova</name>
    <dbReference type="NCBI Taxonomy" id="334625"/>
    <lineage>
        <taxon>Eukaryota</taxon>
        <taxon>Metazoa</taxon>
        <taxon>Ecdysozoa</taxon>
        <taxon>Arthropoda</taxon>
        <taxon>Chelicerata</taxon>
        <taxon>Arachnida</taxon>
        <taxon>Acari</taxon>
        <taxon>Acariformes</taxon>
        <taxon>Sarcoptiformes</taxon>
        <taxon>Oribatida</taxon>
        <taxon>Brachypylina</taxon>
        <taxon>Oppioidea</taxon>
        <taxon>Oppiidae</taxon>
        <taxon>Oppiella</taxon>
    </lineage>
</organism>
<evidence type="ECO:0000256" key="2">
    <source>
        <dbReference type="ARBA" id="ARBA00004556"/>
    </source>
</evidence>
<evidence type="ECO:0000256" key="6">
    <source>
        <dbReference type="ARBA" id="ARBA00022989"/>
    </source>
</evidence>
<dbReference type="AlphaFoldDB" id="A0A7R9R0P1"/>
<dbReference type="Proteomes" id="UP000728032">
    <property type="component" value="Unassembled WGS sequence"/>
</dbReference>
<evidence type="ECO:0000256" key="5">
    <source>
        <dbReference type="ARBA" id="ARBA00022692"/>
    </source>
</evidence>
<dbReference type="PANTHER" id="PTHR13551:SF1">
    <property type="entry name" value="MEMBRANE PROTEIN BRI3"/>
    <property type="match status" value="1"/>
</dbReference>
<keyword evidence="15" id="KW-1185">Reference proteome</keyword>
<keyword evidence="5 13" id="KW-0812">Transmembrane</keyword>
<proteinExistence type="inferred from homology"/>
<dbReference type="PANTHER" id="PTHR13551">
    <property type="entry name" value="BRAIN PROTEIN I3"/>
    <property type="match status" value="1"/>
</dbReference>
<evidence type="ECO:0000313" key="14">
    <source>
        <dbReference type="EMBL" id="CAD7664278.1"/>
    </source>
</evidence>
<comment type="subunit">
    <text evidence="11">Interacts with BRI3BP. Interacts with MGAT1 and IFITM3.</text>
</comment>
<keyword evidence="7 13" id="KW-0472">Membrane</keyword>
<reference evidence="14" key="1">
    <citation type="submission" date="2020-11" db="EMBL/GenBank/DDBJ databases">
        <authorList>
            <person name="Tran Van P."/>
        </authorList>
    </citation>
    <scope>NUCLEOTIDE SEQUENCE</scope>
</reference>
<evidence type="ECO:0000256" key="12">
    <source>
        <dbReference type="SAM" id="MobiDB-lite"/>
    </source>
</evidence>
<evidence type="ECO:0000256" key="4">
    <source>
        <dbReference type="ARBA" id="ARBA00022490"/>
    </source>
</evidence>
<protein>
    <recommendedName>
        <fullName evidence="9">Membrane protein BRI3</fullName>
    </recommendedName>
    <alternativeName>
        <fullName evidence="10">Brain protein I3</fullName>
    </alternativeName>
</protein>
<keyword evidence="8" id="KW-0458">Lysosome</keyword>
<dbReference type="GO" id="GO:0005765">
    <property type="term" value="C:lysosomal membrane"/>
    <property type="evidence" value="ECO:0007669"/>
    <property type="project" value="UniProtKB-SubCell"/>
</dbReference>
<accession>A0A7R9R0P1</accession>
<dbReference type="GO" id="GO:0048471">
    <property type="term" value="C:perinuclear region of cytoplasm"/>
    <property type="evidence" value="ECO:0007669"/>
    <property type="project" value="UniProtKB-SubCell"/>
</dbReference>
<evidence type="ECO:0000256" key="10">
    <source>
        <dbReference type="ARBA" id="ARBA00035449"/>
    </source>
</evidence>
<comment type="similarity">
    <text evidence="3">Belongs to the BRI3 family.</text>
</comment>
<evidence type="ECO:0000256" key="3">
    <source>
        <dbReference type="ARBA" id="ARBA00008090"/>
    </source>
</evidence>
<comment type="subcellular location">
    <subcellularLocation>
        <location evidence="2">Cytoplasm</location>
        <location evidence="2">Perinuclear region</location>
    </subcellularLocation>
    <subcellularLocation>
        <location evidence="1">Lysosome membrane</location>
        <topology evidence="1">Multi-pass membrane protein</topology>
    </subcellularLocation>
</comment>
<dbReference type="OrthoDB" id="6513439at2759"/>
<evidence type="ECO:0000256" key="8">
    <source>
        <dbReference type="ARBA" id="ARBA00023228"/>
    </source>
</evidence>
<evidence type="ECO:0000256" key="1">
    <source>
        <dbReference type="ARBA" id="ARBA00004155"/>
    </source>
</evidence>
<keyword evidence="6 13" id="KW-1133">Transmembrane helix</keyword>
<gene>
    <name evidence="14" type="ORF">ONB1V03_LOCUS20836</name>
</gene>
<name>A0A7R9R0P1_9ACAR</name>
<feature type="region of interest" description="Disordered" evidence="12">
    <location>
        <begin position="1"/>
        <end position="33"/>
    </location>
</feature>
<evidence type="ECO:0000313" key="15">
    <source>
        <dbReference type="Proteomes" id="UP000728032"/>
    </source>
</evidence>
<feature type="transmembrane region" description="Helical" evidence="13">
    <location>
        <begin position="118"/>
        <end position="140"/>
    </location>
</feature>
<evidence type="ECO:0000256" key="11">
    <source>
        <dbReference type="ARBA" id="ARBA00046593"/>
    </source>
</evidence>
<dbReference type="InterPro" id="IPR019317">
    <property type="entry name" value="BRI3"/>
</dbReference>
<keyword evidence="4" id="KW-0963">Cytoplasm</keyword>
<evidence type="ECO:0000256" key="9">
    <source>
        <dbReference type="ARBA" id="ARBA00035284"/>
    </source>
</evidence>